<feature type="domain" description="Metallo-beta-lactamase" evidence="7">
    <location>
        <begin position="19"/>
        <end position="194"/>
    </location>
</feature>
<dbReference type="InterPro" id="IPR041636">
    <property type="entry name" value="RNase_J_C"/>
</dbReference>
<protein>
    <submittedName>
        <fullName evidence="8">Ribonuclease J 1</fullName>
        <ecNumber evidence="8">3.1.-.-</ecNumber>
    </submittedName>
</protein>
<dbReference type="SMART" id="SM00849">
    <property type="entry name" value="Lactamase_B"/>
    <property type="match status" value="1"/>
</dbReference>
<name>A0A1J5RYW4_9ZZZZ</name>
<dbReference type="EC" id="3.1.-.-" evidence="8"/>
<dbReference type="PANTHER" id="PTHR43694:SF1">
    <property type="entry name" value="RIBONUCLEASE J"/>
    <property type="match status" value="1"/>
</dbReference>
<dbReference type="Pfam" id="PF00753">
    <property type="entry name" value="Lactamase_B"/>
    <property type="match status" value="1"/>
</dbReference>
<evidence type="ECO:0000256" key="5">
    <source>
        <dbReference type="ARBA" id="ARBA00022839"/>
    </source>
</evidence>
<dbReference type="Pfam" id="PF17770">
    <property type="entry name" value="RNase_J_C"/>
    <property type="match status" value="1"/>
</dbReference>
<keyword evidence="2" id="KW-0479">Metal-binding</keyword>
<dbReference type="InterPro" id="IPR055132">
    <property type="entry name" value="RNase_J_b_CASP"/>
</dbReference>
<dbReference type="InterPro" id="IPR042173">
    <property type="entry name" value="RNase_J_2"/>
</dbReference>
<keyword evidence="3 8" id="KW-0378">Hydrolase</keyword>
<dbReference type="CDD" id="cd07714">
    <property type="entry name" value="RNaseJ_MBL-fold"/>
    <property type="match status" value="1"/>
</dbReference>
<keyword evidence="5" id="KW-0269">Exonuclease</keyword>
<keyword evidence="6" id="KW-0694">RNA-binding</keyword>
<dbReference type="Pfam" id="PF22505">
    <property type="entry name" value="RNase_J_b_CASP"/>
    <property type="match status" value="1"/>
</dbReference>
<evidence type="ECO:0000256" key="6">
    <source>
        <dbReference type="ARBA" id="ARBA00022884"/>
    </source>
</evidence>
<dbReference type="AlphaFoldDB" id="A0A1J5RYW4"/>
<comment type="caution">
    <text evidence="8">The sequence shown here is derived from an EMBL/GenBank/DDBJ whole genome shotgun (WGS) entry which is preliminary data.</text>
</comment>
<dbReference type="InterPro" id="IPR036866">
    <property type="entry name" value="RibonucZ/Hydroxyglut_hydro"/>
</dbReference>
<evidence type="ECO:0000256" key="3">
    <source>
        <dbReference type="ARBA" id="ARBA00022801"/>
    </source>
</evidence>
<dbReference type="PANTHER" id="PTHR43694">
    <property type="entry name" value="RIBONUCLEASE J"/>
    <property type="match status" value="1"/>
</dbReference>
<proteinExistence type="predicted"/>
<sequence>MTTNEELVFLPLGGSGEIGMNLNLYGFRGKWLMVDCGVSFGDDSTPGVEVIMADPAFIAERRKDLLGIVLTHGHEDHLGAVQWLWPQLRCPVYASPFTAALLRNKLHEGNLSGQVDLTEIPLGGSVKIGPFEVELITQTHSIPEPNSLAIRTKAGTVVHTGDWKFDPAPLIGATADFEKMKRLGDEGVLAVVGDSTNVFTPGSAGSEAAVRDSLTELLGRYRGKIAVACFATNVARVESIALAAARNGRDVALVGRSLWRIEAAARQTGYLKDVPPFLTEHDAGYLPNDKVLYICTGSQGEPRAALARIAGDSHPHVTLGKGDVVIFSSRIIPGNEKEIFRLQNRLSRQGVEVVTEKDHFIHVSGHPGREEMRRLYELLRPGISVPVHGETRHQMEHLGLAEACGVPERLLVENGDMVRLAPGPAEIVDHVATGRLAVDGIRLVPMDSEIMRNRHRMLHNGSAVVTVVLDRVGRLLGDPQVSAQGLLDATLEADAHEAVVEAVRDAVNAMPQLARGSDDVVKEAARLAVRRHLKSSHGKKPLTEVHLVRV</sequence>
<dbReference type="EMBL" id="MLJW01000136">
    <property type="protein sequence ID" value="OIQ97252.1"/>
    <property type="molecule type" value="Genomic_DNA"/>
</dbReference>
<dbReference type="SUPFAM" id="SSF56281">
    <property type="entry name" value="Metallo-hydrolase/oxidoreductase"/>
    <property type="match status" value="1"/>
</dbReference>
<dbReference type="GO" id="GO:0046872">
    <property type="term" value="F:metal ion binding"/>
    <property type="evidence" value="ECO:0007669"/>
    <property type="project" value="UniProtKB-KW"/>
</dbReference>
<evidence type="ECO:0000256" key="2">
    <source>
        <dbReference type="ARBA" id="ARBA00022723"/>
    </source>
</evidence>
<accession>A0A1J5RYW4</accession>
<evidence type="ECO:0000259" key="7">
    <source>
        <dbReference type="SMART" id="SM00849"/>
    </source>
</evidence>
<dbReference type="GO" id="GO:0003723">
    <property type="term" value="F:RNA binding"/>
    <property type="evidence" value="ECO:0007669"/>
    <property type="project" value="UniProtKB-KW"/>
</dbReference>
<dbReference type="InterPro" id="IPR011108">
    <property type="entry name" value="RMMBL"/>
</dbReference>
<dbReference type="Gene3D" id="3.60.15.10">
    <property type="entry name" value="Ribonuclease Z/Hydroxyacylglutathione hydrolase-like"/>
    <property type="match status" value="1"/>
</dbReference>
<dbReference type="Gene3D" id="3.40.50.10710">
    <property type="entry name" value="Metallo-hydrolase/oxidoreductase"/>
    <property type="match status" value="1"/>
</dbReference>
<dbReference type="Pfam" id="PF07521">
    <property type="entry name" value="RMMBL"/>
    <property type="match status" value="1"/>
</dbReference>
<evidence type="ECO:0000256" key="1">
    <source>
        <dbReference type="ARBA" id="ARBA00022722"/>
    </source>
</evidence>
<dbReference type="GO" id="GO:0004527">
    <property type="term" value="F:exonuclease activity"/>
    <property type="evidence" value="ECO:0007669"/>
    <property type="project" value="UniProtKB-KW"/>
</dbReference>
<keyword evidence="4" id="KW-0862">Zinc</keyword>
<dbReference type="InterPro" id="IPR001279">
    <property type="entry name" value="Metallo-B-lactamas"/>
</dbReference>
<gene>
    <name evidence="8" type="primary">rnjA</name>
    <name evidence="8" type="ORF">GALL_208070</name>
</gene>
<organism evidence="8">
    <name type="scientific">mine drainage metagenome</name>
    <dbReference type="NCBI Taxonomy" id="410659"/>
    <lineage>
        <taxon>unclassified sequences</taxon>
        <taxon>metagenomes</taxon>
        <taxon>ecological metagenomes</taxon>
    </lineage>
</organism>
<dbReference type="Gene3D" id="3.10.20.580">
    <property type="match status" value="1"/>
</dbReference>
<evidence type="ECO:0000313" key="8">
    <source>
        <dbReference type="EMBL" id="OIQ97252.1"/>
    </source>
</evidence>
<evidence type="ECO:0000256" key="4">
    <source>
        <dbReference type="ARBA" id="ARBA00022833"/>
    </source>
</evidence>
<keyword evidence="1" id="KW-0540">Nuclease</keyword>
<reference evidence="8" key="1">
    <citation type="submission" date="2016-10" db="EMBL/GenBank/DDBJ databases">
        <title>Sequence of Gallionella enrichment culture.</title>
        <authorList>
            <person name="Poehlein A."/>
            <person name="Muehling M."/>
            <person name="Daniel R."/>
        </authorList>
    </citation>
    <scope>NUCLEOTIDE SEQUENCE</scope>
</reference>